<protein>
    <recommendedName>
        <fullName evidence="11">L-serine dehydratase</fullName>
        <ecNumber evidence="11">4.3.1.17</ecNumber>
    </recommendedName>
</protein>
<dbReference type="InterPro" id="IPR005130">
    <property type="entry name" value="Ser_deHydtase-like_asu"/>
</dbReference>
<evidence type="ECO:0000259" key="14">
    <source>
        <dbReference type="Pfam" id="PF03315"/>
    </source>
</evidence>
<evidence type="ECO:0000256" key="3">
    <source>
        <dbReference type="ARBA" id="ARBA00008636"/>
    </source>
</evidence>
<dbReference type="InterPro" id="IPR029009">
    <property type="entry name" value="ASB_dom_sf"/>
</dbReference>
<dbReference type="SUPFAM" id="SSF143548">
    <property type="entry name" value="Serine metabolism enzymes domain"/>
    <property type="match status" value="1"/>
</dbReference>
<feature type="domain" description="Serine dehydratase beta chain" evidence="14">
    <location>
        <begin position="30"/>
        <end position="99"/>
    </location>
</feature>
<dbReference type="PANTHER" id="PTHR30182:SF1">
    <property type="entry name" value="L-SERINE DEHYDRATASE 1"/>
    <property type="match status" value="1"/>
</dbReference>
<organism evidence="15 16">
    <name type="scientific">Porphyromonas circumdentaria</name>
    <dbReference type="NCBI Taxonomy" id="29524"/>
    <lineage>
        <taxon>Bacteria</taxon>
        <taxon>Pseudomonadati</taxon>
        <taxon>Bacteroidota</taxon>
        <taxon>Bacteroidia</taxon>
        <taxon>Bacteroidales</taxon>
        <taxon>Porphyromonadaceae</taxon>
        <taxon>Porphyromonas</taxon>
    </lineage>
</organism>
<keyword evidence="7 11" id="KW-0408">Iron</keyword>
<dbReference type="GO" id="GO:0051539">
    <property type="term" value="F:4 iron, 4 sulfur cluster binding"/>
    <property type="evidence" value="ECO:0007669"/>
    <property type="project" value="UniProtKB-UniRule"/>
</dbReference>
<dbReference type="STRING" id="29524.SAMN02745171_01302"/>
<dbReference type="EMBL" id="FUXE01000013">
    <property type="protein sequence ID" value="SJZ85195.1"/>
    <property type="molecule type" value="Genomic_DNA"/>
</dbReference>
<evidence type="ECO:0000256" key="5">
    <source>
        <dbReference type="ARBA" id="ARBA00022485"/>
    </source>
</evidence>
<evidence type="ECO:0000256" key="4">
    <source>
        <dbReference type="ARBA" id="ARBA00022432"/>
    </source>
</evidence>
<dbReference type="EC" id="4.3.1.17" evidence="11"/>
<feature type="compositionally biased region" description="Basic and acidic residues" evidence="12">
    <location>
        <begin position="434"/>
        <end position="445"/>
    </location>
</feature>
<evidence type="ECO:0000256" key="8">
    <source>
        <dbReference type="ARBA" id="ARBA00023014"/>
    </source>
</evidence>
<evidence type="ECO:0000256" key="10">
    <source>
        <dbReference type="ARBA" id="ARBA00049406"/>
    </source>
</evidence>
<proteinExistence type="inferred from homology"/>
<comment type="catalytic activity">
    <reaction evidence="10 11">
        <text>L-serine = pyruvate + NH4(+)</text>
        <dbReference type="Rhea" id="RHEA:19169"/>
        <dbReference type="ChEBI" id="CHEBI:15361"/>
        <dbReference type="ChEBI" id="CHEBI:28938"/>
        <dbReference type="ChEBI" id="CHEBI:33384"/>
        <dbReference type="EC" id="4.3.1.17"/>
    </reaction>
</comment>
<evidence type="ECO:0000313" key="15">
    <source>
        <dbReference type="EMBL" id="SJZ85195.1"/>
    </source>
</evidence>
<evidence type="ECO:0000256" key="2">
    <source>
        <dbReference type="ARBA" id="ARBA00004742"/>
    </source>
</evidence>
<feature type="domain" description="Serine dehydratase-like alpha subunit" evidence="13">
    <location>
        <begin position="182"/>
        <end position="422"/>
    </location>
</feature>
<dbReference type="GO" id="GO:0003941">
    <property type="term" value="F:L-serine ammonia-lyase activity"/>
    <property type="evidence" value="ECO:0007669"/>
    <property type="project" value="UniProtKB-UniRule"/>
</dbReference>
<dbReference type="Pfam" id="PF03313">
    <property type="entry name" value="SDH_alpha"/>
    <property type="match status" value="1"/>
</dbReference>
<evidence type="ECO:0000256" key="7">
    <source>
        <dbReference type="ARBA" id="ARBA00023004"/>
    </source>
</evidence>
<dbReference type="Proteomes" id="UP000190121">
    <property type="component" value="Unassembled WGS sequence"/>
</dbReference>
<sequence length="445" mass="48365">MHKNSLFFDTFDANLFKEKSLPPIMMDTIKQIYRIGHGPSSSHTMGPRRAAEMFLAQTKGLSIGSFEVTLYGSLAATGKGHMTDQALLSVLTPLSPTTILWEPKIELPFHSNGLLFRALDPAGEELKRFTVYSIGGGVLANDDFNEQISNPIYKMSRIGEMMPVLQKHGMSYWEYVEHCEGPEIWDYLAEVWKVMKQAIQAGLEAEGILPGGLGLRRKAAEYFIKAQSYSENVRARGQVYAYALAVSEQNASGGLVVTAPTCGSCGVMPAVLYHLQETRKFTDKRIFRALATAGLFGNVVRTNASISGAEVGCQGEVGVACSMAAAAASQLFGGTLAQIEYAAEMGLEHHLGLTCDPVCGLVQIPCIERNAFAASRALDANTYANFTDGKHRVSFDRVVATMHQTGKDLPSLYKETSTGGLASNSDMDEQPGDPENKVKELNKEL</sequence>
<keyword evidence="5 11" id="KW-0004">4Fe-4S</keyword>
<feature type="region of interest" description="Disordered" evidence="12">
    <location>
        <begin position="409"/>
        <end position="445"/>
    </location>
</feature>
<comment type="cofactor">
    <cofactor evidence="1 11">
        <name>[4Fe-4S] cluster</name>
        <dbReference type="ChEBI" id="CHEBI:49883"/>
    </cofactor>
</comment>
<comment type="pathway">
    <text evidence="2">Carbohydrate biosynthesis; gluconeogenesis.</text>
</comment>
<keyword evidence="4 11" id="KW-0312">Gluconeogenesis</keyword>
<evidence type="ECO:0000313" key="16">
    <source>
        <dbReference type="Proteomes" id="UP000190121"/>
    </source>
</evidence>
<gene>
    <name evidence="15" type="ORF">SAMN02745171_01302</name>
</gene>
<dbReference type="GO" id="GO:0006094">
    <property type="term" value="P:gluconeogenesis"/>
    <property type="evidence" value="ECO:0007669"/>
    <property type="project" value="UniProtKB-KW"/>
</dbReference>
<dbReference type="InterPro" id="IPR005131">
    <property type="entry name" value="Ser_deHydtase_bsu"/>
</dbReference>
<dbReference type="Gene3D" id="3.30.1330.90">
    <property type="entry name" value="D-3-phosphoglycerate dehydrogenase, domain 3"/>
    <property type="match status" value="2"/>
</dbReference>
<dbReference type="PANTHER" id="PTHR30182">
    <property type="entry name" value="L-SERINE DEHYDRATASE"/>
    <property type="match status" value="1"/>
</dbReference>
<evidence type="ECO:0000259" key="13">
    <source>
        <dbReference type="Pfam" id="PF03313"/>
    </source>
</evidence>
<evidence type="ECO:0000256" key="11">
    <source>
        <dbReference type="RuleBase" id="RU366059"/>
    </source>
</evidence>
<dbReference type="GO" id="GO:0046872">
    <property type="term" value="F:metal ion binding"/>
    <property type="evidence" value="ECO:0007669"/>
    <property type="project" value="UniProtKB-KW"/>
</dbReference>
<keyword evidence="16" id="KW-1185">Reference proteome</keyword>
<dbReference type="InterPro" id="IPR051318">
    <property type="entry name" value="Fe-S_L-Ser"/>
</dbReference>
<dbReference type="InterPro" id="IPR004644">
    <property type="entry name" value="Fe-S_L-Ser_mono"/>
</dbReference>
<evidence type="ECO:0000256" key="12">
    <source>
        <dbReference type="SAM" id="MobiDB-lite"/>
    </source>
</evidence>
<dbReference type="AlphaFoldDB" id="A0A1T4P102"/>
<accession>A0A1T4P102</accession>
<keyword evidence="6 11" id="KW-0479">Metal-binding</keyword>
<dbReference type="NCBIfam" id="TIGR00720">
    <property type="entry name" value="sda_mono"/>
    <property type="match status" value="1"/>
</dbReference>
<keyword evidence="8 11" id="KW-0411">Iron-sulfur</keyword>
<reference evidence="16" key="1">
    <citation type="submission" date="2017-02" db="EMBL/GenBank/DDBJ databases">
        <authorList>
            <person name="Varghese N."/>
            <person name="Submissions S."/>
        </authorList>
    </citation>
    <scope>NUCLEOTIDE SEQUENCE [LARGE SCALE GENOMIC DNA]</scope>
    <source>
        <strain evidence="16">ATCC 51356</strain>
    </source>
</reference>
<evidence type="ECO:0000256" key="6">
    <source>
        <dbReference type="ARBA" id="ARBA00022723"/>
    </source>
</evidence>
<name>A0A1T4P102_9PORP</name>
<evidence type="ECO:0000256" key="9">
    <source>
        <dbReference type="ARBA" id="ARBA00023239"/>
    </source>
</evidence>
<dbReference type="Pfam" id="PF03315">
    <property type="entry name" value="SDH_beta"/>
    <property type="match status" value="1"/>
</dbReference>
<evidence type="ECO:0000256" key="1">
    <source>
        <dbReference type="ARBA" id="ARBA00001966"/>
    </source>
</evidence>
<feature type="compositionally biased region" description="Polar residues" evidence="12">
    <location>
        <begin position="414"/>
        <end position="425"/>
    </location>
</feature>
<keyword evidence="9 11" id="KW-0456">Lyase</keyword>
<comment type="similarity">
    <text evidence="3 11">Belongs to the iron-sulfur dependent L-serine dehydratase family.</text>
</comment>